<reference evidence="1" key="1">
    <citation type="journal article" date="2015" name="Nature">
        <title>Complex archaea that bridge the gap between prokaryotes and eukaryotes.</title>
        <authorList>
            <person name="Spang A."/>
            <person name="Saw J.H."/>
            <person name="Jorgensen S.L."/>
            <person name="Zaremba-Niedzwiedzka K."/>
            <person name="Martijn J."/>
            <person name="Lind A.E."/>
            <person name="van Eijk R."/>
            <person name="Schleper C."/>
            <person name="Guy L."/>
            <person name="Ettema T.J."/>
        </authorList>
    </citation>
    <scope>NUCLEOTIDE SEQUENCE</scope>
</reference>
<comment type="caution">
    <text evidence="1">The sequence shown here is derived from an EMBL/GenBank/DDBJ whole genome shotgun (WGS) entry which is preliminary data.</text>
</comment>
<gene>
    <name evidence="1" type="ORF">LCGC14_2452210</name>
</gene>
<accession>A0A0F9E9Q7</accession>
<dbReference type="AlphaFoldDB" id="A0A0F9E9Q7"/>
<evidence type="ECO:0000313" key="1">
    <source>
        <dbReference type="EMBL" id="KKL20763.1"/>
    </source>
</evidence>
<proteinExistence type="predicted"/>
<name>A0A0F9E9Q7_9ZZZZ</name>
<organism evidence="1">
    <name type="scientific">marine sediment metagenome</name>
    <dbReference type="NCBI Taxonomy" id="412755"/>
    <lineage>
        <taxon>unclassified sequences</taxon>
        <taxon>metagenomes</taxon>
        <taxon>ecological metagenomes</taxon>
    </lineage>
</organism>
<dbReference type="EMBL" id="LAZR01037970">
    <property type="protein sequence ID" value="KKL20763.1"/>
    <property type="molecule type" value="Genomic_DNA"/>
</dbReference>
<protein>
    <submittedName>
        <fullName evidence="1">Uncharacterized protein</fullName>
    </submittedName>
</protein>
<sequence length="163" mass="17245">MGVNIEGPVSALVPDSSKYQCSNCNGVKFSISTTLDNFNDVVQATVEAAYFVTNAGGKDIQAEVALCLQCGNEQVLWWIIIDVGSTTGAATTMTDMVTASAANLLAGLYGIPMVGTDVEKYFIVSSNTQADPTVITWTVTPNTDADGMWMLTNRLPVGYTVAT</sequence>